<keyword evidence="9" id="KW-0902">Two-component regulatory system</keyword>
<reference evidence="13" key="1">
    <citation type="journal article" date="2021" name="PeerJ">
        <title>Extensive microbial diversity within the chicken gut microbiome revealed by metagenomics and culture.</title>
        <authorList>
            <person name="Gilroy R."/>
            <person name="Ravi A."/>
            <person name="Getino M."/>
            <person name="Pursley I."/>
            <person name="Horton D.L."/>
            <person name="Alikhan N.F."/>
            <person name="Baker D."/>
            <person name="Gharbi K."/>
            <person name="Hall N."/>
            <person name="Watson M."/>
            <person name="Adriaenssens E.M."/>
            <person name="Foster-Nyarko E."/>
            <person name="Jarju S."/>
            <person name="Secka A."/>
            <person name="Antonio M."/>
            <person name="Oren A."/>
            <person name="Chaudhuri R.R."/>
            <person name="La Ragione R."/>
            <person name="Hildebrand F."/>
            <person name="Pallen M.J."/>
        </authorList>
    </citation>
    <scope>NUCLEOTIDE SEQUENCE</scope>
    <source>
        <strain evidence="13">ChiSjej1B19-8411</strain>
    </source>
</reference>
<evidence type="ECO:0000256" key="9">
    <source>
        <dbReference type="ARBA" id="ARBA00023012"/>
    </source>
</evidence>
<feature type="domain" description="Histidine kinase" evidence="12">
    <location>
        <begin position="114"/>
        <end position="318"/>
    </location>
</feature>
<dbReference type="Gene3D" id="3.30.565.10">
    <property type="entry name" value="Histidine kinase-like ATPase, C-terminal domain"/>
    <property type="match status" value="1"/>
</dbReference>
<organism evidence="13 14">
    <name type="scientific">Candidatus Blautia gallistercoris</name>
    <dbReference type="NCBI Taxonomy" id="2838490"/>
    <lineage>
        <taxon>Bacteria</taxon>
        <taxon>Bacillati</taxon>
        <taxon>Bacillota</taxon>
        <taxon>Clostridia</taxon>
        <taxon>Lachnospirales</taxon>
        <taxon>Lachnospiraceae</taxon>
        <taxon>Blautia</taxon>
    </lineage>
</organism>
<gene>
    <name evidence="13" type="ORF">IAA45_08730</name>
</gene>
<dbReference type="AlphaFoldDB" id="A0A9D2B462"/>
<keyword evidence="4" id="KW-1003">Cell membrane</keyword>
<dbReference type="PROSITE" id="PS50109">
    <property type="entry name" value="HIS_KIN"/>
    <property type="match status" value="1"/>
</dbReference>
<dbReference type="GO" id="GO:0016036">
    <property type="term" value="P:cellular response to phosphate starvation"/>
    <property type="evidence" value="ECO:0007669"/>
    <property type="project" value="TreeGrafter"/>
</dbReference>
<dbReference type="PRINTS" id="PR00344">
    <property type="entry name" value="BCTRLSENSOR"/>
</dbReference>
<keyword evidence="5" id="KW-0808">Transferase</keyword>
<evidence type="ECO:0000313" key="13">
    <source>
        <dbReference type="EMBL" id="HIX59784.1"/>
    </source>
</evidence>
<dbReference type="SUPFAM" id="SSF55874">
    <property type="entry name" value="ATPase domain of HSP90 chaperone/DNA topoisomerase II/histidine kinase"/>
    <property type="match status" value="1"/>
</dbReference>
<feature type="transmembrane region" description="Helical" evidence="11">
    <location>
        <begin position="29"/>
        <end position="52"/>
    </location>
</feature>
<evidence type="ECO:0000256" key="1">
    <source>
        <dbReference type="ARBA" id="ARBA00000085"/>
    </source>
</evidence>
<evidence type="ECO:0000256" key="4">
    <source>
        <dbReference type="ARBA" id="ARBA00022475"/>
    </source>
</evidence>
<name>A0A9D2B462_9FIRM</name>
<keyword evidence="10 11" id="KW-0472">Membrane</keyword>
<sequence>MRKPAGILTGYLLIFTVVLYLYGLPLEPLTYGVLLALLLAAVWGGLDFLFYLRRYEKLQKLKGELEGDLKEIPCPENRVEQEYQEMLLHLYESRQEIEKRLNAGYEEMMEYYTIWVHQIKTPIAAMRLLIQKEDSTDARAMELELFKIEQYVEMVLGYLRTEDMSRDLEIREYELDHMIRQAVKKYAKMFILNKISLQYEPVNCTVITDEKWLVFALEQILSNALKYTRPGGTVSIYMEEGKEKTLVIADTGIGIAPEDLPRVWEKGFTGRNGRLDKRATGIGLYSVKRVMDRLRHEIYLTSRVGKGTQVHIKLNRKKLDLM</sequence>
<evidence type="ECO:0000313" key="14">
    <source>
        <dbReference type="Proteomes" id="UP000886817"/>
    </source>
</evidence>
<evidence type="ECO:0000256" key="2">
    <source>
        <dbReference type="ARBA" id="ARBA00004651"/>
    </source>
</evidence>
<keyword evidence="8 11" id="KW-1133">Transmembrane helix</keyword>
<evidence type="ECO:0000259" key="12">
    <source>
        <dbReference type="PROSITE" id="PS50109"/>
    </source>
</evidence>
<comment type="subcellular location">
    <subcellularLocation>
        <location evidence="2">Cell membrane</location>
        <topology evidence="2">Multi-pass membrane protein</topology>
    </subcellularLocation>
</comment>
<evidence type="ECO:0000256" key="10">
    <source>
        <dbReference type="ARBA" id="ARBA00023136"/>
    </source>
</evidence>
<dbReference type="GO" id="GO:0005886">
    <property type="term" value="C:plasma membrane"/>
    <property type="evidence" value="ECO:0007669"/>
    <property type="project" value="UniProtKB-SubCell"/>
</dbReference>
<dbReference type="GO" id="GO:0000155">
    <property type="term" value="F:phosphorelay sensor kinase activity"/>
    <property type="evidence" value="ECO:0007669"/>
    <property type="project" value="TreeGrafter"/>
</dbReference>
<dbReference type="PANTHER" id="PTHR45453:SF2">
    <property type="entry name" value="HISTIDINE KINASE"/>
    <property type="match status" value="1"/>
</dbReference>
<feature type="transmembrane region" description="Helical" evidence="11">
    <location>
        <begin position="5"/>
        <end position="23"/>
    </location>
</feature>
<dbReference type="SMART" id="SM00387">
    <property type="entry name" value="HATPase_c"/>
    <property type="match status" value="1"/>
</dbReference>
<dbReference type="InterPro" id="IPR005467">
    <property type="entry name" value="His_kinase_dom"/>
</dbReference>
<evidence type="ECO:0000256" key="5">
    <source>
        <dbReference type="ARBA" id="ARBA00022679"/>
    </source>
</evidence>
<evidence type="ECO:0000256" key="3">
    <source>
        <dbReference type="ARBA" id="ARBA00012438"/>
    </source>
</evidence>
<dbReference type="Proteomes" id="UP000886817">
    <property type="component" value="Unassembled WGS sequence"/>
</dbReference>
<evidence type="ECO:0000256" key="6">
    <source>
        <dbReference type="ARBA" id="ARBA00022692"/>
    </source>
</evidence>
<dbReference type="Pfam" id="PF02518">
    <property type="entry name" value="HATPase_c"/>
    <property type="match status" value="1"/>
</dbReference>
<keyword evidence="7 13" id="KW-0418">Kinase</keyword>
<dbReference type="EC" id="2.7.13.3" evidence="3"/>
<evidence type="ECO:0000256" key="7">
    <source>
        <dbReference type="ARBA" id="ARBA00022777"/>
    </source>
</evidence>
<comment type="catalytic activity">
    <reaction evidence="1">
        <text>ATP + protein L-histidine = ADP + protein N-phospho-L-histidine.</text>
        <dbReference type="EC" id="2.7.13.3"/>
    </reaction>
</comment>
<keyword evidence="6 11" id="KW-0812">Transmembrane</keyword>
<dbReference type="GO" id="GO:0004721">
    <property type="term" value="F:phosphoprotein phosphatase activity"/>
    <property type="evidence" value="ECO:0007669"/>
    <property type="project" value="TreeGrafter"/>
</dbReference>
<evidence type="ECO:0000256" key="8">
    <source>
        <dbReference type="ARBA" id="ARBA00022989"/>
    </source>
</evidence>
<dbReference type="InterPro" id="IPR050351">
    <property type="entry name" value="BphY/WalK/GraS-like"/>
</dbReference>
<dbReference type="InterPro" id="IPR004358">
    <property type="entry name" value="Sig_transdc_His_kin-like_C"/>
</dbReference>
<protein>
    <recommendedName>
        <fullName evidence="3">histidine kinase</fullName>
        <ecNumber evidence="3">2.7.13.3</ecNumber>
    </recommendedName>
</protein>
<accession>A0A9D2B462</accession>
<dbReference type="EMBL" id="DXEX01000189">
    <property type="protein sequence ID" value="HIX59784.1"/>
    <property type="molecule type" value="Genomic_DNA"/>
</dbReference>
<reference evidence="13" key="2">
    <citation type="submission" date="2021-04" db="EMBL/GenBank/DDBJ databases">
        <authorList>
            <person name="Gilroy R."/>
        </authorList>
    </citation>
    <scope>NUCLEOTIDE SEQUENCE</scope>
    <source>
        <strain evidence="13">ChiSjej1B19-8411</strain>
    </source>
</reference>
<dbReference type="InterPro" id="IPR036890">
    <property type="entry name" value="HATPase_C_sf"/>
</dbReference>
<comment type="caution">
    <text evidence="13">The sequence shown here is derived from an EMBL/GenBank/DDBJ whole genome shotgun (WGS) entry which is preliminary data.</text>
</comment>
<dbReference type="PANTHER" id="PTHR45453">
    <property type="entry name" value="PHOSPHATE REGULON SENSOR PROTEIN PHOR"/>
    <property type="match status" value="1"/>
</dbReference>
<proteinExistence type="predicted"/>
<dbReference type="InterPro" id="IPR003594">
    <property type="entry name" value="HATPase_dom"/>
</dbReference>
<evidence type="ECO:0000256" key="11">
    <source>
        <dbReference type="SAM" id="Phobius"/>
    </source>
</evidence>